<feature type="domain" description="Ig-like" evidence="15">
    <location>
        <begin position="845"/>
        <end position="940"/>
    </location>
</feature>
<feature type="domain" description="Ig-like" evidence="15">
    <location>
        <begin position="1346"/>
        <end position="1431"/>
    </location>
</feature>
<dbReference type="EMBL" id="WIXP02000001">
    <property type="protein sequence ID" value="KAF6215931.1"/>
    <property type="molecule type" value="Genomic_DNA"/>
</dbReference>
<keyword evidence="5" id="KW-0732">Signal</keyword>
<dbReference type="Pfam" id="PF07679">
    <property type="entry name" value="I-set"/>
    <property type="match status" value="4"/>
</dbReference>
<dbReference type="InterPro" id="IPR036116">
    <property type="entry name" value="FN3_sf"/>
</dbReference>
<feature type="domain" description="Fibronectin type-III" evidence="16">
    <location>
        <begin position="1044"/>
        <end position="1143"/>
    </location>
</feature>
<dbReference type="InterPro" id="IPR013098">
    <property type="entry name" value="Ig_I-set"/>
</dbReference>
<dbReference type="SMART" id="SM00060">
    <property type="entry name" value="FN3"/>
    <property type="match status" value="6"/>
</dbReference>
<dbReference type="FunFam" id="2.60.40.10:FF:000107">
    <property type="entry name" value="Myosin, light chain kinase a"/>
    <property type="match status" value="1"/>
</dbReference>
<feature type="domain" description="Ig-like" evidence="15">
    <location>
        <begin position="403"/>
        <end position="496"/>
    </location>
</feature>
<dbReference type="Gene3D" id="2.60.40.10">
    <property type="entry name" value="Immunoglobulins"/>
    <property type="match status" value="17"/>
</dbReference>
<dbReference type="FunFam" id="2.60.40.10:FF:000333">
    <property type="entry name" value="Down syndrome cell adhesion molecule"/>
    <property type="match status" value="1"/>
</dbReference>
<dbReference type="SMART" id="SM00408">
    <property type="entry name" value="IGc2"/>
    <property type="match status" value="10"/>
</dbReference>
<dbReference type="SUPFAM" id="SSF49265">
    <property type="entry name" value="Fibronectin type III"/>
    <property type="match status" value="3"/>
</dbReference>
<evidence type="ECO:0000256" key="4">
    <source>
        <dbReference type="ARBA" id="ARBA00022692"/>
    </source>
</evidence>
<dbReference type="Pfam" id="PF25059">
    <property type="entry name" value="FN3_DSCAM-DSCAML_C"/>
    <property type="match status" value="1"/>
</dbReference>
<evidence type="ECO:0000256" key="2">
    <source>
        <dbReference type="ARBA" id="ARBA00004479"/>
    </source>
</evidence>
<dbReference type="SMART" id="SM00409">
    <property type="entry name" value="IG"/>
    <property type="match status" value="10"/>
</dbReference>
<dbReference type="CDD" id="cd00063">
    <property type="entry name" value="FN3"/>
    <property type="match status" value="6"/>
</dbReference>
<dbReference type="InterPro" id="IPR056754">
    <property type="entry name" value="DSCAM/DSCAML_C"/>
</dbReference>
<dbReference type="FunFam" id="2.60.40.10:FF:000104">
    <property type="entry name" value="Down syndrome cell adhesion molecule b"/>
    <property type="match status" value="1"/>
</dbReference>
<dbReference type="Pfam" id="PF13927">
    <property type="entry name" value="Ig_3"/>
    <property type="match status" value="5"/>
</dbReference>
<dbReference type="CDD" id="cd00096">
    <property type="entry name" value="Ig"/>
    <property type="match status" value="1"/>
</dbReference>
<evidence type="ECO:0000256" key="9">
    <source>
        <dbReference type="ARBA" id="ARBA00023136"/>
    </source>
</evidence>
<dbReference type="InterPro" id="IPR007110">
    <property type="entry name" value="Ig-like_dom"/>
</dbReference>
<dbReference type="FunFam" id="2.60.40.10:FF:000017">
    <property type="entry name" value="Down syndrome cell adhesion molecule b"/>
    <property type="match status" value="1"/>
</dbReference>
<comment type="subcellular location">
    <subcellularLocation>
        <location evidence="1">Cell membrane</location>
    </subcellularLocation>
    <subcellularLocation>
        <location evidence="2">Membrane</location>
        <topology evidence="2">Single-pass type I membrane protein</topology>
    </subcellularLocation>
</comment>
<dbReference type="GO" id="GO:0098609">
    <property type="term" value="P:cell-cell adhesion"/>
    <property type="evidence" value="ECO:0007669"/>
    <property type="project" value="UniProtKB-ARBA"/>
</dbReference>
<evidence type="ECO:0000256" key="7">
    <source>
        <dbReference type="ARBA" id="ARBA00022889"/>
    </source>
</evidence>
<dbReference type="PROSITE" id="PS50853">
    <property type="entry name" value="FN3"/>
    <property type="match status" value="6"/>
</dbReference>
<organism evidence="17 18">
    <name type="scientific">Apolygus lucorum</name>
    <name type="common">Small green plant bug</name>
    <name type="synonym">Lygocoris lucorum</name>
    <dbReference type="NCBI Taxonomy" id="248454"/>
    <lineage>
        <taxon>Eukaryota</taxon>
        <taxon>Metazoa</taxon>
        <taxon>Ecdysozoa</taxon>
        <taxon>Arthropoda</taxon>
        <taxon>Hexapoda</taxon>
        <taxon>Insecta</taxon>
        <taxon>Pterygota</taxon>
        <taxon>Neoptera</taxon>
        <taxon>Paraneoptera</taxon>
        <taxon>Hemiptera</taxon>
        <taxon>Heteroptera</taxon>
        <taxon>Panheteroptera</taxon>
        <taxon>Cimicomorpha</taxon>
        <taxon>Miridae</taxon>
        <taxon>Mirini</taxon>
        <taxon>Apolygus</taxon>
    </lineage>
</organism>
<dbReference type="GO" id="GO:0048812">
    <property type="term" value="P:neuron projection morphogenesis"/>
    <property type="evidence" value="ECO:0007669"/>
    <property type="project" value="UniProtKB-ARBA"/>
</dbReference>
<dbReference type="InterPro" id="IPR003599">
    <property type="entry name" value="Ig_sub"/>
</dbReference>
<feature type="domain" description="Fibronectin type-III" evidence="16">
    <location>
        <begin position="1251"/>
        <end position="1346"/>
    </location>
</feature>
<feature type="domain" description="Ig-like" evidence="15">
    <location>
        <begin position="20"/>
        <end position="110"/>
    </location>
</feature>
<dbReference type="InterPro" id="IPR003961">
    <property type="entry name" value="FN3_dom"/>
</dbReference>
<protein>
    <recommendedName>
        <fullName evidence="19">Down syndrome cell adhesion molecule-like protein Dscam2</fullName>
    </recommendedName>
</protein>
<dbReference type="InterPro" id="IPR013783">
    <property type="entry name" value="Ig-like_fold"/>
</dbReference>
<dbReference type="Pfam" id="PF00041">
    <property type="entry name" value="fn3"/>
    <property type="match status" value="3"/>
</dbReference>
<feature type="domain" description="Ig-like" evidence="15">
    <location>
        <begin position="639"/>
        <end position="749"/>
    </location>
</feature>
<feature type="region of interest" description="Disordered" evidence="13">
    <location>
        <begin position="1765"/>
        <end position="1802"/>
    </location>
</feature>
<dbReference type="FunFam" id="2.60.40.10:FF:000028">
    <property type="entry name" value="Neuronal cell adhesion molecule"/>
    <property type="match status" value="1"/>
</dbReference>
<evidence type="ECO:0000259" key="16">
    <source>
        <dbReference type="PROSITE" id="PS50853"/>
    </source>
</evidence>
<dbReference type="FunFam" id="2.60.40.10:FF:000005">
    <property type="entry name" value="Neuronal cell adhesion molecule"/>
    <property type="match status" value="1"/>
</dbReference>
<keyword evidence="6" id="KW-0677">Repeat</keyword>
<name>A0A8S9Y5S0_APOLU</name>
<feature type="transmembrane region" description="Helical" evidence="14">
    <location>
        <begin position="1646"/>
        <end position="1668"/>
    </location>
</feature>
<dbReference type="CDD" id="cd20956">
    <property type="entry name" value="IgI_4_Dscam"/>
    <property type="match status" value="1"/>
</dbReference>
<reference evidence="17" key="1">
    <citation type="journal article" date="2021" name="Mol. Ecol. Resour.">
        <title>Apolygus lucorum genome provides insights into omnivorousness and mesophyll feeding.</title>
        <authorList>
            <person name="Liu Y."/>
            <person name="Liu H."/>
            <person name="Wang H."/>
            <person name="Huang T."/>
            <person name="Liu B."/>
            <person name="Yang B."/>
            <person name="Yin L."/>
            <person name="Li B."/>
            <person name="Zhang Y."/>
            <person name="Zhang S."/>
            <person name="Jiang F."/>
            <person name="Zhang X."/>
            <person name="Ren Y."/>
            <person name="Wang B."/>
            <person name="Wang S."/>
            <person name="Lu Y."/>
            <person name="Wu K."/>
            <person name="Fan W."/>
            <person name="Wang G."/>
        </authorList>
    </citation>
    <scope>NUCLEOTIDE SEQUENCE</scope>
    <source>
        <strain evidence="17">12Hb</strain>
    </source>
</reference>
<dbReference type="SUPFAM" id="SSF48726">
    <property type="entry name" value="Immunoglobulin"/>
    <property type="match status" value="10"/>
</dbReference>
<keyword evidence="18" id="KW-1185">Reference proteome</keyword>
<sequence>MRSILSGAIRQPTGCCESGPRFVADPPRELIVWYKEGALANCVASGSPEPKVAWFLSGETTPLQPVPHVRRILENGSLYFPPFKPEEFRPDVHLTTYRCLASNSAGKLLSLDMTVKAVMVEDYEAVAGVGGGALSLGDTAVLRCRIPQHLEGIVTVTAWLIDDSYNVYPTTEGEGKYIMPSWNGDLHILNLSQTDARKKYTCRTLHRLSGRSQHSNAVTLQLHEERLDSTELDILVPPESVVPTRETNDVILPCVANSHDSPNYEWTKDKVPVKLNERRVLTGGSLLLKSVTIEDTGVYECRINNSKNSKTIQITLIIPQSLMVHINPQHLLVDSGSSAALHCITTASQISWFKDGLSKSETNHVLQIPYVTKADQGIYQCRAQQNNDQNYAFAELRLGASKPQLVYEFLEQTLQPGPPVSLKCIATGSPTPQITWSLDGYPLPINERFIIGQYVSLNGEVISHVNLTKVAVEDGGVYSCKATNKAGSVEHQAPLQVYGPPVIRNMPKLTAVAGRSIVITCPVGGYPIHTINWEKEGKPLTTSHRIKISTNGTLTITNIQVKVDQGLYQCVAANRQGHTARSSVEVTVLEPPVLSGVEPVRVGLLGERLGIQCLVIRGQAPVTLQWQRSETPILKSNLPSVSIISPAEYSSTLLFENLNLRHSGNYTCIASNSAATVTATVQLLVNGDPPLDLVWSKDGINISKDVSLYNIYTSILSIAQVSRSDSGNYTCSANNMAASVHHTAHLKVTVPPEWVVEPRDVSVIVGQPVALHCSTDGYPVPVVSWRKAIGKDSNQYGDKLTGTDNGTLVIASATEADEGYYLCESQNGIGAGLSGTAYIAVNTLPKFTSGGRKVLTKRGSSASLKCEAKGDMPLSIKWQRNHITIAESSEKYELKEAPPEDTKSIKSQLIVKDTSQKDSGKYVCIASNEYGSDEMVVHLSIQDVPEAPRDVKLLDVGSRSLKVSWSQPQDNNSPITHYSVACTDDPDSWNRVENTKESWTWHELLNLHPSTKYLIRVYAVNHVGTSSASMILPASTSPEKPSGPPLDVAASATSSSEVSVQWKPPLPEHRNAPIIGYIVGHKRALHDTVYNNTTLKGMPDEIPSPITITGLKSYSKYQIIVQAFNIIGSGVPSAPVTVTTLEAAPNEPPKDIICETGGMENLNIRWSKPPKASQNGKIIGYKISYTKLSANDNLIQEDIEETKETDKEFLLLKSLENYTEYSIRISAFTLAGGGPESEPVHCRTSESVPDPPRNIKVVQGTLQQAVLSWSVPHKSNGIIIKFNVHQRQISNGKNVQIFAVEPEDWFFRLEVKIGNSYEWWMTAVNNAGESSPSEAVTLIPNKTVLPRLYSIGQQFCIALGSSIALSCDAVGVPSPSYSWGHNNKAIKANSHFKMWPNRTLSLSSALYKHTGNYTCVVHNLHGTDSVTHLVTVVGPPSAPDLVLISATVNNVTVGWQRPKSSYGLINYKLLYQMHNKSLHWREVTLKRGVDRYTINSLICGSRVKVKMYAINKIGPGEVSGVLDVSTQAPTPEPPLPDQAISSTKTSITIHLDLWRHRECPLLHFVIERKSSDHNWIFVTERLPGTSYEMVGLKPGTMYQLRVVAYTPAGQTVHYFHAKTKNSSTEYPFIPAEEPAGSKSVFTDLHVGLPIVASLLALVLTLVTIAICLKHKMWYCNQEESNIDPIQQPEFYSALNNKKEQTNLEPVDYNEEIYPYATFQMPKPYKEKLPQNFQTFVYQSPGMMNVNRCHKMRELPYVDQIIPSEDYDSPEDTHFHSLHQHSKLSRPQPHARNACPTDNFAMHSKNDSLRKNKYVYTNLTK</sequence>
<gene>
    <name evidence="17" type="ORF">GE061_000268</name>
</gene>
<accession>A0A8S9Y5S0</accession>
<evidence type="ECO:0000256" key="12">
    <source>
        <dbReference type="ARBA" id="ARBA00023319"/>
    </source>
</evidence>
<evidence type="ECO:0000256" key="3">
    <source>
        <dbReference type="ARBA" id="ARBA00022475"/>
    </source>
</evidence>
<comment type="caution">
    <text evidence="17">The sequence shown here is derived from an EMBL/GenBank/DDBJ whole genome shotgun (WGS) entry which is preliminary data.</text>
</comment>
<dbReference type="PROSITE" id="PS50835">
    <property type="entry name" value="IG_LIKE"/>
    <property type="match status" value="10"/>
</dbReference>
<evidence type="ECO:0000256" key="11">
    <source>
        <dbReference type="ARBA" id="ARBA00023180"/>
    </source>
</evidence>
<evidence type="ECO:0008006" key="19">
    <source>
        <dbReference type="Google" id="ProtNLM"/>
    </source>
</evidence>
<evidence type="ECO:0000259" key="15">
    <source>
        <dbReference type="PROSITE" id="PS50835"/>
    </source>
</evidence>
<feature type="domain" description="Fibronectin type-III" evidence="16">
    <location>
        <begin position="1148"/>
        <end position="1247"/>
    </location>
</feature>
<feature type="domain" description="Ig-like" evidence="15">
    <location>
        <begin position="500"/>
        <end position="587"/>
    </location>
</feature>
<keyword evidence="4 14" id="KW-0812">Transmembrane</keyword>
<evidence type="ECO:0000256" key="13">
    <source>
        <dbReference type="SAM" id="MobiDB-lite"/>
    </source>
</evidence>
<proteinExistence type="predicted"/>
<evidence type="ECO:0000256" key="14">
    <source>
        <dbReference type="SAM" id="Phobius"/>
    </source>
</evidence>
<dbReference type="PANTHER" id="PTHR44170:SF56">
    <property type="entry name" value="FIBRONECTIN TYPE-III DOMAIN-CONTAINING PROTEIN"/>
    <property type="match status" value="1"/>
</dbReference>
<dbReference type="InterPro" id="IPR003598">
    <property type="entry name" value="Ig_sub2"/>
</dbReference>
<feature type="domain" description="Ig-like" evidence="15">
    <location>
        <begin position="137"/>
        <end position="219"/>
    </location>
</feature>
<dbReference type="PANTHER" id="PTHR44170">
    <property type="entry name" value="PROTEIN SIDEKICK"/>
    <property type="match status" value="1"/>
</dbReference>
<feature type="domain" description="Fibronectin type-III" evidence="16">
    <location>
        <begin position="1435"/>
        <end position="1529"/>
    </location>
</feature>
<feature type="domain" description="Ig-like" evidence="15">
    <location>
        <begin position="752"/>
        <end position="840"/>
    </location>
</feature>
<evidence type="ECO:0000256" key="8">
    <source>
        <dbReference type="ARBA" id="ARBA00022989"/>
    </source>
</evidence>
<feature type="domain" description="Ig-like" evidence="15">
    <location>
        <begin position="237"/>
        <end position="313"/>
    </location>
</feature>
<dbReference type="CDD" id="cd20958">
    <property type="entry name" value="IgI_5_Dscam"/>
    <property type="match status" value="1"/>
</dbReference>
<evidence type="ECO:0000256" key="10">
    <source>
        <dbReference type="ARBA" id="ARBA00023157"/>
    </source>
</evidence>
<keyword evidence="11" id="KW-0325">Glycoprotein</keyword>
<dbReference type="OrthoDB" id="5969272at2759"/>
<evidence type="ECO:0000256" key="1">
    <source>
        <dbReference type="ARBA" id="ARBA00004236"/>
    </source>
</evidence>
<feature type="domain" description="Ig-like" evidence="15">
    <location>
        <begin position="319"/>
        <end position="397"/>
    </location>
</feature>
<dbReference type="GO" id="GO:0005886">
    <property type="term" value="C:plasma membrane"/>
    <property type="evidence" value="ECO:0007669"/>
    <property type="project" value="UniProtKB-SubCell"/>
</dbReference>
<feature type="domain" description="Fibronectin type-III" evidence="16">
    <location>
        <begin position="947"/>
        <end position="1039"/>
    </location>
</feature>
<evidence type="ECO:0000313" key="17">
    <source>
        <dbReference type="EMBL" id="KAF6215931.1"/>
    </source>
</evidence>
<keyword evidence="10" id="KW-1015">Disulfide bond</keyword>
<feature type="domain" description="Fibronectin type-III" evidence="16">
    <location>
        <begin position="1533"/>
        <end position="1634"/>
    </location>
</feature>
<evidence type="ECO:0000256" key="5">
    <source>
        <dbReference type="ARBA" id="ARBA00022729"/>
    </source>
</evidence>
<evidence type="ECO:0000313" key="18">
    <source>
        <dbReference type="Proteomes" id="UP000466442"/>
    </source>
</evidence>
<keyword evidence="7" id="KW-0130">Cell adhesion</keyword>
<dbReference type="FunFam" id="2.60.40.10:FF:000093">
    <property type="entry name" value="Down syndrome cell adhesion molecule, isoform B"/>
    <property type="match status" value="1"/>
</dbReference>
<keyword evidence="12" id="KW-0393">Immunoglobulin domain</keyword>
<keyword evidence="8 14" id="KW-1133">Transmembrane helix</keyword>
<keyword evidence="9 14" id="KW-0472">Membrane</keyword>
<dbReference type="Proteomes" id="UP000466442">
    <property type="component" value="Linkage Group LG1"/>
</dbReference>
<dbReference type="InterPro" id="IPR036179">
    <property type="entry name" value="Ig-like_dom_sf"/>
</dbReference>
<evidence type="ECO:0000256" key="6">
    <source>
        <dbReference type="ARBA" id="ARBA00022737"/>
    </source>
</evidence>
<keyword evidence="3" id="KW-1003">Cell membrane</keyword>